<dbReference type="PANTHER" id="PTHR22926">
    <property type="entry name" value="PHOSPHO-N-ACETYLMURAMOYL-PENTAPEPTIDE-TRANSFERASE"/>
    <property type="match status" value="1"/>
</dbReference>
<evidence type="ECO:0000256" key="8">
    <source>
        <dbReference type="SAM" id="Phobius"/>
    </source>
</evidence>
<dbReference type="CDD" id="cd06853">
    <property type="entry name" value="GT_WecA_like"/>
    <property type="match status" value="1"/>
</dbReference>
<gene>
    <name evidence="9" type="ORF">K8I29_18635</name>
</gene>
<feature type="transmembrane region" description="Helical" evidence="8">
    <location>
        <begin position="226"/>
        <end position="243"/>
    </location>
</feature>
<keyword evidence="6 8" id="KW-0472">Membrane</keyword>
<name>A0A953SHS8_9BACT</name>
<dbReference type="GO" id="GO:0016780">
    <property type="term" value="F:phosphotransferase activity, for other substituted phosphate groups"/>
    <property type="evidence" value="ECO:0007669"/>
    <property type="project" value="InterPro"/>
</dbReference>
<keyword evidence="4 8" id="KW-0812">Transmembrane</keyword>
<dbReference type="GO" id="GO:0044038">
    <property type="term" value="P:cell wall macromolecule biosynthetic process"/>
    <property type="evidence" value="ECO:0007669"/>
    <property type="project" value="TreeGrafter"/>
</dbReference>
<comment type="subcellular location">
    <subcellularLocation>
        <location evidence="1">Cell membrane</location>
        <topology evidence="1">Multi-pass membrane protein</topology>
    </subcellularLocation>
</comment>
<keyword evidence="7" id="KW-0460">Magnesium</keyword>
<organism evidence="9 10">
    <name type="scientific">Candidatus Nitrobium versatile</name>
    <dbReference type="NCBI Taxonomy" id="2884831"/>
    <lineage>
        <taxon>Bacteria</taxon>
        <taxon>Pseudomonadati</taxon>
        <taxon>Nitrospirota</taxon>
        <taxon>Nitrospiria</taxon>
        <taxon>Nitrospirales</taxon>
        <taxon>Nitrospiraceae</taxon>
        <taxon>Candidatus Nitrobium</taxon>
    </lineage>
</organism>
<keyword evidence="7" id="KW-0479">Metal-binding</keyword>
<evidence type="ECO:0000256" key="2">
    <source>
        <dbReference type="ARBA" id="ARBA00022475"/>
    </source>
</evidence>
<reference evidence="9" key="2">
    <citation type="submission" date="2021-08" db="EMBL/GenBank/DDBJ databases">
        <authorList>
            <person name="Dalcin Martins P."/>
        </authorList>
    </citation>
    <scope>NUCLEOTIDE SEQUENCE</scope>
    <source>
        <strain evidence="9">MAG_39</strain>
    </source>
</reference>
<feature type="transmembrane region" description="Helical" evidence="8">
    <location>
        <begin position="81"/>
        <end position="104"/>
    </location>
</feature>
<comment type="cofactor">
    <cofactor evidence="7">
        <name>Mg(2+)</name>
        <dbReference type="ChEBI" id="CHEBI:18420"/>
    </cofactor>
</comment>
<evidence type="ECO:0000256" key="1">
    <source>
        <dbReference type="ARBA" id="ARBA00004651"/>
    </source>
</evidence>
<feature type="transmembrane region" description="Helical" evidence="8">
    <location>
        <begin position="249"/>
        <end position="270"/>
    </location>
</feature>
<feature type="transmembrane region" description="Helical" evidence="8">
    <location>
        <begin position="116"/>
        <end position="136"/>
    </location>
</feature>
<keyword evidence="2" id="KW-1003">Cell membrane</keyword>
<accession>A0A953SHS8</accession>
<protein>
    <submittedName>
        <fullName evidence="9">Undecaprenyl/decaprenyl-phosphate alpha-N-acetylglucosaminyl 1-phosphate transferase</fullName>
    </submittedName>
</protein>
<dbReference type="InterPro" id="IPR000715">
    <property type="entry name" value="Glycosyl_transferase_4"/>
</dbReference>
<evidence type="ECO:0000256" key="6">
    <source>
        <dbReference type="ARBA" id="ARBA00023136"/>
    </source>
</evidence>
<evidence type="ECO:0000256" key="5">
    <source>
        <dbReference type="ARBA" id="ARBA00022989"/>
    </source>
</evidence>
<dbReference type="Proteomes" id="UP000705867">
    <property type="component" value="Unassembled WGS sequence"/>
</dbReference>
<evidence type="ECO:0000313" key="9">
    <source>
        <dbReference type="EMBL" id="MBZ0158218.1"/>
    </source>
</evidence>
<evidence type="ECO:0000256" key="7">
    <source>
        <dbReference type="PIRSR" id="PIRSR600715-1"/>
    </source>
</evidence>
<dbReference type="GO" id="GO:0005886">
    <property type="term" value="C:plasma membrane"/>
    <property type="evidence" value="ECO:0007669"/>
    <property type="project" value="UniProtKB-SubCell"/>
</dbReference>
<keyword evidence="5 8" id="KW-1133">Transmembrane helix</keyword>
<keyword evidence="3 9" id="KW-0808">Transferase</keyword>
<evidence type="ECO:0000256" key="3">
    <source>
        <dbReference type="ARBA" id="ARBA00022679"/>
    </source>
</evidence>
<dbReference type="EMBL" id="JAIOIV010000143">
    <property type="protein sequence ID" value="MBZ0158218.1"/>
    <property type="molecule type" value="Genomic_DNA"/>
</dbReference>
<feature type="transmembrane region" description="Helical" evidence="8">
    <location>
        <begin position="142"/>
        <end position="160"/>
    </location>
</feature>
<dbReference type="GO" id="GO:0046872">
    <property type="term" value="F:metal ion binding"/>
    <property type="evidence" value="ECO:0007669"/>
    <property type="project" value="UniProtKB-KW"/>
</dbReference>
<reference evidence="9" key="1">
    <citation type="journal article" date="2021" name="bioRxiv">
        <title>Unraveling nitrogen, sulfur and carbon metabolic pathways and microbial community transcriptional responses to substrate deprivation and toxicity stresses in a bioreactor mimicking anoxic brackish coastal sediment conditions.</title>
        <authorList>
            <person name="Martins P.D."/>
            <person name="Echeveste M.J."/>
            <person name="Arshad A."/>
            <person name="Kurth J."/>
            <person name="Ouboter H."/>
            <person name="Jetten M.S.M."/>
            <person name="Welte C.U."/>
        </authorList>
    </citation>
    <scope>NUCLEOTIDE SEQUENCE</scope>
    <source>
        <strain evidence="9">MAG_39</strain>
    </source>
</reference>
<dbReference type="GO" id="GO:0009103">
    <property type="term" value="P:lipopolysaccharide biosynthetic process"/>
    <property type="evidence" value="ECO:0007669"/>
    <property type="project" value="TreeGrafter"/>
</dbReference>
<dbReference type="AlphaFoldDB" id="A0A953SHS8"/>
<sequence length="384" mass="42867">MFNNTLLILFLVFSLSFIIHFLLIALFRKDPFCNDCEVKSKPQKVHRVSTPRAGGVGIFASFALGALFLVEDAVVVNPGAISGTIAPLHFSLVLVSFPAFFSGLYEDMRGTMGPRLRLVFMAIGAVAAITLLDATIYDIGLFRLPVWVAVPFTIFSLVGVTNAINIIDGFNGLAAGISILIFSAFAVISYFYGDTLLFALNMLLIAATAGFLFWNFPRGRIFLGDGGAYLIGFLFAVLSVLLVKRNDEVSPWFPLVILAYPIFEVLFSIYRRKLKKGLSSFGADGIHLHTLLYKRYIKSNPKTSVYLWIPSAFFIAVALPYHRSTLVLIFVFFTFAAFYVYVYRRIVRFSFPVLLGGRRRINEKKEPVLKTDVPDKTKARNRAV</sequence>
<feature type="binding site" evidence="7">
    <location>
        <position position="165"/>
    </location>
    <ligand>
        <name>Mg(2+)</name>
        <dbReference type="ChEBI" id="CHEBI:18420"/>
    </ligand>
</feature>
<feature type="transmembrane region" description="Helical" evidence="8">
    <location>
        <begin position="303"/>
        <end position="319"/>
    </location>
</feature>
<dbReference type="GO" id="GO:0071555">
    <property type="term" value="P:cell wall organization"/>
    <property type="evidence" value="ECO:0007669"/>
    <property type="project" value="TreeGrafter"/>
</dbReference>
<proteinExistence type="predicted"/>
<feature type="transmembrane region" description="Helical" evidence="8">
    <location>
        <begin position="325"/>
        <end position="342"/>
    </location>
</feature>
<feature type="transmembrane region" description="Helical" evidence="8">
    <location>
        <begin position="198"/>
        <end position="214"/>
    </location>
</feature>
<comment type="caution">
    <text evidence="9">The sequence shown here is derived from an EMBL/GenBank/DDBJ whole genome shotgun (WGS) entry which is preliminary data.</text>
</comment>
<evidence type="ECO:0000256" key="4">
    <source>
        <dbReference type="ARBA" id="ARBA00022692"/>
    </source>
</evidence>
<feature type="transmembrane region" description="Helical" evidence="8">
    <location>
        <begin position="48"/>
        <end position="69"/>
    </location>
</feature>
<feature type="binding site" evidence="7">
    <location>
        <position position="225"/>
    </location>
    <ligand>
        <name>Mg(2+)</name>
        <dbReference type="ChEBI" id="CHEBI:18420"/>
    </ligand>
</feature>
<dbReference type="Pfam" id="PF00953">
    <property type="entry name" value="Glycos_transf_4"/>
    <property type="match status" value="1"/>
</dbReference>
<feature type="transmembrane region" description="Helical" evidence="8">
    <location>
        <begin position="172"/>
        <end position="192"/>
    </location>
</feature>
<dbReference type="PANTHER" id="PTHR22926:SF3">
    <property type="entry name" value="UNDECAPRENYL-PHOSPHATE ALPHA-N-ACETYLGLUCOSAMINYL 1-PHOSPHATE TRANSFERASE"/>
    <property type="match status" value="1"/>
</dbReference>
<feature type="transmembrane region" description="Helical" evidence="8">
    <location>
        <begin position="6"/>
        <end position="27"/>
    </location>
</feature>
<evidence type="ECO:0000313" key="10">
    <source>
        <dbReference type="Proteomes" id="UP000705867"/>
    </source>
</evidence>